<feature type="signal peptide" evidence="5">
    <location>
        <begin position="1"/>
        <end position="18"/>
    </location>
</feature>
<evidence type="ECO:0000256" key="2">
    <source>
        <dbReference type="ARBA" id="ARBA00022729"/>
    </source>
</evidence>
<evidence type="ECO:0000313" key="8">
    <source>
        <dbReference type="EMBL" id="TKS90913.1"/>
    </source>
</evidence>
<evidence type="ECO:0000313" key="7">
    <source>
        <dbReference type="EMBL" id="TKS90701.1"/>
    </source>
</evidence>
<dbReference type="InterPro" id="IPR001611">
    <property type="entry name" value="Leu-rich_rpt"/>
</dbReference>
<evidence type="ECO:0000313" key="9">
    <source>
        <dbReference type="Proteomes" id="UP000298787"/>
    </source>
</evidence>
<dbReference type="InterPro" id="IPR003591">
    <property type="entry name" value="Leu-rich_rpt_typical-subtyp"/>
</dbReference>
<dbReference type="Proteomes" id="UP000298787">
    <property type="component" value="Chromosome 22"/>
</dbReference>
<evidence type="ECO:0000259" key="6">
    <source>
        <dbReference type="SMART" id="SM00082"/>
    </source>
</evidence>
<keyword evidence="3" id="KW-0677">Repeat</keyword>
<dbReference type="PROSITE" id="PS51450">
    <property type="entry name" value="LRR"/>
    <property type="match status" value="1"/>
</dbReference>
<reference evidence="7 9" key="1">
    <citation type="submission" date="2019-01" db="EMBL/GenBank/DDBJ databases">
        <title>Genome Assembly of Collichthys lucidus.</title>
        <authorList>
            <person name="Cai M."/>
            <person name="Xiao S."/>
        </authorList>
    </citation>
    <scope>NUCLEOTIDE SEQUENCE [LARGE SCALE GENOMIC DNA]</scope>
    <source>
        <strain evidence="7">JT15FE1705JMU</strain>
        <tissue evidence="7">Muscle</tissue>
    </source>
</reference>
<dbReference type="InterPro" id="IPR000483">
    <property type="entry name" value="Cys-rich_flank_reg_C"/>
</dbReference>
<dbReference type="STRING" id="240159.A0A4U5VR65"/>
<proteinExistence type="predicted"/>
<dbReference type="PANTHER" id="PTHR24366:SF123">
    <property type="entry name" value="LEUCINE-RICH REPEAT-CONTAINING PROTEIN 17"/>
    <property type="match status" value="1"/>
</dbReference>
<sequence>MHLLTTILLLLLLRPAEPFRRRGPRSGAVAERGIGGRVRGRGRAGVMRRQTQECKEYVEAGEKYLDCQDRQLTTVMQDWPKDIHHLLLARNKIQVLRDNMFSQFTQLKSLDLQQNDISMVEAGAFTGLSQLTTLLLQHNGLKTASEEFLLPLPRLTYLRVYDNPWSCHCSLESLVTMLQVPSHRNLGNYAKCAEPLSLKGQKLKKLNVESLCAGDNQVIGRPEDKDKGPRPPTIKLKPEATSMCHTYMFPKPLLNCSSKDLNNIPSDLPSDIVKMDLSRNNIKHLRPKHFLLSKDLKLLNLSSNSLQSIDPAAFAGLLYLRELDLSNNSLHYFQYGVLEDLYFLRKLSLENNPWICDYNIHYLIYWLKHHPGVFYTGLICSAPREFRGWRVEDYVKTYNGECPKDRQTEEVDTGQGGQRGTDNEAQEVVGETAESRGGRLPQHLKKKTPNRFEIIRLS</sequence>
<feature type="chain" id="PRO_5036359721" evidence="5">
    <location>
        <begin position="19"/>
        <end position="458"/>
    </location>
</feature>
<accession>A0A4U5VR65</accession>
<dbReference type="OrthoDB" id="1741314at2759"/>
<dbReference type="SMART" id="SM00369">
    <property type="entry name" value="LRR_TYP"/>
    <property type="match status" value="5"/>
</dbReference>
<evidence type="ECO:0000256" key="4">
    <source>
        <dbReference type="SAM" id="MobiDB-lite"/>
    </source>
</evidence>
<dbReference type="Gene3D" id="3.80.10.10">
    <property type="entry name" value="Ribonuclease Inhibitor"/>
    <property type="match status" value="2"/>
</dbReference>
<name>A0A4U5VR65_COLLU</name>
<dbReference type="InterPro" id="IPR032675">
    <property type="entry name" value="LRR_dom_sf"/>
</dbReference>
<dbReference type="AlphaFoldDB" id="A0A4U5VR65"/>
<gene>
    <name evidence="7" type="ORF">D9C73_024834</name>
    <name evidence="8" type="ORF">D9C73_025046</name>
</gene>
<dbReference type="Pfam" id="PF13855">
    <property type="entry name" value="LRR_8"/>
    <property type="match status" value="2"/>
</dbReference>
<feature type="domain" description="LRRCT" evidence="6">
    <location>
        <begin position="163"/>
        <end position="213"/>
    </location>
</feature>
<organism evidence="7 9">
    <name type="scientific">Collichthys lucidus</name>
    <name type="common">Big head croaker</name>
    <name type="synonym">Sciaena lucida</name>
    <dbReference type="NCBI Taxonomy" id="240159"/>
    <lineage>
        <taxon>Eukaryota</taxon>
        <taxon>Metazoa</taxon>
        <taxon>Chordata</taxon>
        <taxon>Craniata</taxon>
        <taxon>Vertebrata</taxon>
        <taxon>Euteleostomi</taxon>
        <taxon>Actinopterygii</taxon>
        <taxon>Neopterygii</taxon>
        <taxon>Teleostei</taxon>
        <taxon>Neoteleostei</taxon>
        <taxon>Acanthomorphata</taxon>
        <taxon>Eupercaria</taxon>
        <taxon>Sciaenidae</taxon>
        <taxon>Collichthys</taxon>
    </lineage>
</organism>
<evidence type="ECO:0000256" key="1">
    <source>
        <dbReference type="ARBA" id="ARBA00022614"/>
    </source>
</evidence>
<dbReference type="SMART" id="SM00082">
    <property type="entry name" value="LRRCT"/>
    <property type="match status" value="2"/>
</dbReference>
<dbReference type="EMBL" id="CM014099">
    <property type="protein sequence ID" value="TKS90913.1"/>
    <property type="molecule type" value="Genomic_DNA"/>
</dbReference>
<dbReference type="SUPFAM" id="SSF52058">
    <property type="entry name" value="L domain-like"/>
    <property type="match status" value="1"/>
</dbReference>
<feature type="domain" description="LRRCT" evidence="6">
    <location>
        <begin position="352"/>
        <end position="403"/>
    </location>
</feature>
<keyword evidence="1" id="KW-0433">Leucine-rich repeat</keyword>
<dbReference type="PANTHER" id="PTHR24366">
    <property type="entry name" value="IG(IMMUNOGLOBULIN) AND LRR(LEUCINE RICH REPEAT) DOMAINS"/>
    <property type="match status" value="1"/>
</dbReference>
<evidence type="ECO:0000256" key="5">
    <source>
        <dbReference type="SAM" id="SignalP"/>
    </source>
</evidence>
<keyword evidence="2 5" id="KW-0732">Signal</keyword>
<keyword evidence="9" id="KW-1185">Reference proteome</keyword>
<evidence type="ECO:0000256" key="3">
    <source>
        <dbReference type="ARBA" id="ARBA00022737"/>
    </source>
</evidence>
<feature type="region of interest" description="Disordered" evidence="4">
    <location>
        <begin position="404"/>
        <end position="443"/>
    </location>
</feature>
<dbReference type="EMBL" id="CM014099">
    <property type="protein sequence ID" value="TKS90701.1"/>
    <property type="molecule type" value="Genomic_DNA"/>
</dbReference>
<protein>
    <submittedName>
        <fullName evidence="7">Leucine-rich repeat-containing protein 17</fullName>
    </submittedName>
</protein>